<sequence length="78" mass="9166">MCIETVVQTLTQVTGEWPVYRALNNYRDICQDSYYSDRRMAGIHGFVYGDSFPDTYHSDRRMSSKQDYTYGDNCPNVY</sequence>
<dbReference type="AlphaFoldDB" id="A0A9D4MU95"/>
<keyword evidence="2" id="KW-1185">Reference proteome</keyword>
<reference evidence="1" key="2">
    <citation type="submission" date="2020-11" db="EMBL/GenBank/DDBJ databases">
        <authorList>
            <person name="McCartney M.A."/>
            <person name="Auch B."/>
            <person name="Kono T."/>
            <person name="Mallez S."/>
            <person name="Becker A."/>
            <person name="Gohl D.M."/>
            <person name="Silverstein K.A.T."/>
            <person name="Koren S."/>
            <person name="Bechman K.B."/>
            <person name="Herman A."/>
            <person name="Abrahante J.E."/>
            <person name="Garbe J."/>
        </authorList>
    </citation>
    <scope>NUCLEOTIDE SEQUENCE</scope>
    <source>
        <strain evidence="1">Duluth1</strain>
        <tissue evidence="1">Whole animal</tissue>
    </source>
</reference>
<evidence type="ECO:0000313" key="2">
    <source>
        <dbReference type="Proteomes" id="UP000828390"/>
    </source>
</evidence>
<comment type="caution">
    <text evidence="1">The sequence shown here is derived from an EMBL/GenBank/DDBJ whole genome shotgun (WGS) entry which is preliminary data.</text>
</comment>
<protein>
    <submittedName>
        <fullName evidence="1">Uncharacterized protein</fullName>
    </submittedName>
</protein>
<reference evidence="1" key="1">
    <citation type="journal article" date="2019" name="bioRxiv">
        <title>The Genome of the Zebra Mussel, Dreissena polymorpha: A Resource for Invasive Species Research.</title>
        <authorList>
            <person name="McCartney M.A."/>
            <person name="Auch B."/>
            <person name="Kono T."/>
            <person name="Mallez S."/>
            <person name="Zhang Y."/>
            <person name="Obille A."/>
            <person name="Becker A."/>
            <person name="Abrahante J.E."/>
            <person name="Garbe J."/>
            <person name="Badalamenti J.P."/>
            <person name="Herman A."/>
            <person name="Mangelson H."/>
            <person name="Liachko I."/>
            <person name="Sullivan S."/>
            <person name="Sone E.D."/>
            <person name="Koren S."/>
            <person name="Silverstein K.A.T."/>
            <person name="Beckman K.B."/>
            <person name="Gohl D.M."/>
        </authorList>
    </citation>
    <scope>NUCLEOTIDE SEQUENCE</scope>
    <source>
        <strain evidence="1">Duluth1</strain>
        <tissue evidence="1">Whole animal</tissue>
    </source>
</reference>
<dbReference type="EMBL" id="JAIWYP010000001">
    <property type="protein sequence ID" value="KAH3884002.1"/>
    <property type="molecule type" value="Genomic_DNA"/>
</dbReference>
<dbReference type="Proteomes" id="UP000828390">
    <property type="component" value="Unassembled WGS sequence"/>
</dbReference>
<proteinExistence type="predicted"/>
<accession>A0A9D4MU95</accession>
<gene>
    <name evidence="1" type="ORF">DPMN_007972</name>
</gene>
<evidence type="ECO:0000313" key="1">
    <source>
        <dbReference type="EMBL" id="KAH3884002.1"/>
    </source>
</evidence>
<name>A0A9D4MU95_DREPO</name>
<organism evidence="1 2">
    <name type="scientific">Dreissena polymorpha</name>
    <name type="common">Zebra mussel</name>
    <name type="synonym">Mytilus polymorpha</name>
    <dbReference type="NCBI Taxonomy" id="45954"/>
    <lineage>
        <taxon>Eukaryota</taxon>
        <taxon>Metazoa</taxon>
        <taxon>Spiralia</taxon>
        <taxon>Lophotrochozoa</taxon>
        <taxon>Mollusca</taxon>
        <taxon>Bivalvia</taxon>
        <taxon>Autobranchia</taxon>
        <taxon>Heteroconchia</taxon>
        <taxon>Euheterodonta</taxon>
        <taxon>Imparidentia</taxon>
        <taxon>Neoheterodontei</taxon>
        <taxon>Myida</taxon>
        <taxon>Dreissenoidea</taxon>
        <taxon>Dreissenidae</taxon>
        <taxon>Dreissena</taxon>
    </lineage>
</organism>